<keyword evidence="10" id="KW-0808">Transferase</keyword>
<evidence type="ECO:0000256" key="1">
    <source>
        <dbReference type="ARBA" id="ARBA00022722"/>
    </source>
</evidence>
<dbReference type="HOGENOM" id="CLU_052779_2_0_2"/>
<dbReference type="GO" id="GO:0004520">
    <property type="term" value="F:DNA endonuclease activity"/>
    <property type="evidence" value="ECO:0007669"/>
    <property type="project" value="InterPro"/>
</dbReference>
<evidence type="ECO:0000256" key="4">
    <source>
        <dbReference type="ARBA" id="ARBA00022801"/>
    </source>
</evidence>
<dbReference type="STRING" id="263820.PTO0049"/>
<dbReference type="AlphaFoldDB" id="Q6L317"/>
<dbReference type="EC" id="3.1.-.-" evidence="9"/>
<comment type="similarity">
    <text evidence="9">Belongs to the CRISPR-associated endonuclease Cas1 family.</text>
</comment>
<keyword evidence="8 9" id="KW-0464">Manganese</keyword>
<dbReference type="NCBIfam" id="TIGR00287">
    <property type="entry name" value="cas1"/>
    <property type="match status" value="1"/>
</dbReference>
<name>Q6L317_PICTO</name>
<accession>Q6L317</accession>
<dbReference type="NCBIfam" id="TIGR03641">
    <property type="entry name" value="cas1_HMARI"/>
    <property type="match status" value="1"/>
</dbReference>
<evidence type="ECO:0000256" key="3">
    <source>
        <dbReference type="ARBA" id="ARBA00022759"/>
    </source>
</evidence>
<dbReference type="RefSeq" id="WP_011176850.1">
    <property type="nucleotide sequence ID" value="NC_005877.1"/>
</dbReference>
<dbReference type="GO" id="GO:0043571">
    <property type="term" value="P:maintenance of CRISPR repeat elements"/>
    <property type="evidence" value="ECO:0007669"/>
    <property type="project" value="UniProtKB-UniRule"/>
</dbReference>
<proteinExistence type="inferred from homology"/>
<dbReference type="EMBL" id="AE017261">
    <property type="protein sequence ID" value="AAT42634.1"/>
    <property type="molecule type" value="Genomic_DNA"/>
</dbReference>
<dbReference type="Pfam" id="PF01867">
    <property type="entry name" value="Cas_Cas1"/>
    <property type="match status" value="1"/>
</dbReference>
<dbReference type="PaxDb" id="263820-PTO0049"/>
<dbReference type="GeneID" id="2845003"/>
<comment type="subunit">
    <text evidence="9">Homodimer, forms a heterotetramer with a Cas2 homodimer.</text>
</comment>
<keyword evidence="10" id="KW-0548">Nucleotidyltransferase</keyword>
<sequence>MYNFYITQDGEITRDGNTLYFVGKDFKRHLPVMNVNEIIISAKVSISSWALDYLSKLGIMVHILNIYGNYMSSLIPGNRNEKGNIIIMQVRSYLNDDRLYIASQMVLGIKHNILRNLRYYNKNNALDDKIEKISGYYPDGNNINSILGTEGNIWSTYYSAFPYIYKKYHEFKREFHPPKDELNAMISFGNSLLYSNVITSIFLNGLNPSISYLHEPSERSFSLALDISDIFKPVIVERVIANLVNNNIIDSNHFTKENNGYYLNDNGRKIFINYYNQKMNSTINIKGNYVSYSRVIDMEVQKLIRHLKMNEKYIPFKSGD</sequence>
<keyword evidence="3 9" id="KW-0255">Endonuclease</keyword>
<dbReference type="PANTHER" id="PTHR43219">
    <property type="entry name" value="CRISPR-ASSOCIATED ENDONUCLEASE CAS1"/>
    <property type="match status" value="1"/>
</dbReference>
<keyword evidence="6 9" id="KW-0051">Antiviral defense</keyword>
<dbReference type="Gene3D" id="1.20.120.920">
    <property type="entry name" value="CRISPR-associated endonuclease Cas1, C-terminal domain"/>
    <property type="match status" value="1"/>
</dbReference>
<keyword evidence="4 9" id="KW-0378">Hydrolase</keyword>
<keyword evidence="7 9" id="KW-0238">DNA-binding</keyword>
<dbReference type="GO" id="GO:0051607">
    <property type="term" value="P:defense response to virus"/>
    <property type="evidence" value="ECO:0007669"/>
    <property type="project" value="UniProtKB-UniRule"/>
</dbReference>
<gene>
    <name evidence="9" type="primary">cas1</name>
    <name evidence="10" type="ordered locus">PTO0049</name>
</gene>
<dbReference type="GO" id="GO:0016779">
    <property type="term" value="F:nucleotidyltransferase activity"/>
    <property type="evidence" value="ECO:0007669"/>
    <property type="project" value="UniProtKB-KW"/>
</dbReference>
<dbReference type="InterPro" id="IPR019858">
    <property type="entry name" value="CRISPR-assoc_Cas1_HMARI/TNEAP"/>
</dbReference>
<dbReference type="eggNOG" id="arCOG01452">
    <property type="taxonomic scope" value="Archaea"/>
</dbReference>
<dbReference type="Proteomes" id="UP000000438">
    <property type="component" value="Chromosome"/>
</dbReference>
<dbReference type="InParanoid" id="Q6L317"/>
<evidence type="ECO:0000256" key="9">
    <source>
        <dbReference type="HAMAP-Rule" id="MF_01470"/>
    </source>
</evidence>
<comment type="function">
    <text evidence="9">CRISPR (clustered regularly interspaced short palindromic repeat), is an adaptive immune system that provides protection against mobile genetic elements (viruses, transposable elements and conjugative plasmids). CRISPR clusters contain spacers, sequences complementary to antecedent mobile elements, and target invading nucleic acids. CRISPR clusters are transcribed and processed into CRISPR RNA (crRNA). Acts as a dsDNA endonuclease. Involved in the integration of spacer DNA into the CRISPR cassette.</text>
</comment>
<dbReference type="GO" id="GO:0046872">
    <property type="term" value="F:metal ion binding"/>
    <property type="evidence" value="ECO:0007669"/>
    <property type="project" value="UniProtKB-UniRule"/>
</dbReference>
<dbReference type="InterPro" id="IPR042206">
    <property type="entry name" value="CRISPR-assoc_Cas1_C"/>
</dbReference>
<dbReference type="PATRIC" id="fig|263820.9.peg.60"/>
<evidence type="ECO:0000256" key="8">
    <source>
        <dbReference type="ARBA" id="ARBA00023211"/>
    </source>
</evidence>
<dbReference type="SMR" id="Q6L317"/>
<feature type="binding site" evidence="9">
    <location>
        <position position="214"/>
    </location>
    <ligand>
        <name>Mn(2+)</name>
        <dbReference type="ChEBI" id="CHEBI:29035"/>
    </ligand>
</feature>
<dbReference type="CDD" id="cd09722">
    <property type="entry name" value="Cas1_I-B"/>
    <property type="match status" value="1"/>
</dbReference>
<dbReference type="HAMAP" id="MF_01470">
    <property type="entry name" value="Cas1"/>
    <property type="match status" value="1"/>
</dbReference>
<keyword evidence="2 9" id="KW-0479">Metal-binding</keyword>
<evidence type="ECO:0000256" key="2">
    <source>
        <dbReference type="ARBA" id="ARBA00022723"/>
    </source>
</evidence>
<keyword evidence="5 9" id="KW-0460">Magnesium</keyword>
<dbReference type="OrthoDB" id="2216at2157"/>
<dbReference type="InterPro" id="IPR042211">
    <property type="entry name" value="CRISPR-assoc_Cas1_N"/>
</dbReference>
<keyword evidence="1 9" id="KW-0540">Nuclease</keyword>
<dbReference type="PANTHER" id="PTHR43219:SF2">
    <property type="entry name" value="CRISPR-ASSOCIATED ENDONUCLEASE CAS1"/>
    <property type="match status" value="1"/>
</dbReference>
<evidence type="ECO:0000313" key="11">
    <source>
        <dbReference type="Proteomes" id="UP000000438"/>
    </source>
</evidence>
<organism evidence="10 11">
    <name type="scientific">Picrophilus torridus (strain ATCC 700027 / DSM 9790 / JCM 10055 / NBRC 100828 / KAW 2/3)</name>
    <dbReference type="NCBI Taxonomy" id="1122961"/>
    <lineage>
        <taxon>Archaea</taxon>
        <taxon>Methanobacteriati</taxon>
        <taxon>Thermoplasmatota</taxon>
        <taxon>Thermoplasmata</taxon>
        <taxon>Thermoplasmatales</taxon>
        <taxon>Picrophilaceae</taxon>
        <taxon>Picrophilus</taxon>
    </lineage>
</organism>
<comment type="cofactor">
    <cofactor evidence="9">
        <name>Mg(2+)</name>
        <dbReference type="ChEBI" id="CHEBI:18420"/>
    </cofactor>
    <cofactor evidence="9">
        <name>Mn(2+)</name>
        <dbReference type="ChEBI" id="CHEBI:29035"/>
    </cofactor>
</comment>
<evidence type="ECO:0000256" key="5">
    <source>
        <dbReference type="ARBA" id="ARBA00022842"/>
    </source>
</evidence>
<evidence type="ECO:0000256" key="6">
    <source>
        <dbReference type="ARBA" id="ARBA00023118"/>
    </source>
</evidence>
<feature type="binding site" evidence="9">
    <location>
        <position position="229"/>
    </location>
    <ligand>
        <name>Mn(2+)</name>
        <dbReference type="ChEBI" id="CHEBI:29035"/>
    </ligand>
</feature>
<dbReference type="GO" id="GO:0003677">
    <property type="term" value="F:DNA binding"/>
    <property type="evidence" value="ECO:0007669"/>
    <property type="project" value="UniProtKB-KW"/>
</dbReference>
<evidence type="ECO:0000313" key="10">
    <source>
        <dbReference type="EMBL" id="AAT42634.1"/>
    </source>
</evidence>
<dbReference type="GO" id="GO:0016787">
    <property type="term" value="F:hydrolase activity"/>
    <property type="evidence" value="ECO:0007669"/>
    <property type="project" value="UniProtKB-KW"/>
</dbReference>
<dbReference type="KEGG" id="pto:PTO0049"/>
<evidence type="ECO:0000256" key="7">
    <source>
        <dbReference type="ARBA" id="ARBA00023125"/>
    </source>
</evidence>
<protein>
    <recommendedName>
        <fullName evidence="9">CRISPR-associated endonuclease Cas1</fullName>
        <ecNumber evidence="9">3.1.-.-</ecNumber>
    </recommendedName>
</protein>
<feature type="binding site" evidence="9">
    <location>
        <position position="150"/>
    </location>
    <ligand>
        <name>Mn(2+)</name>
        <dbReference type="ChEBI" id="CHEBI:29035"/>
    </ligand>
</feature>
<dbReference type="InterPro" id="IPR002729">
    <property type="entry name" value="CRISPR-assoc_Cas1"/>
</dbReference>
<reference evidence="10 11" key="1">
    <citation type="journal article" date="2004" name="Proc. Natl. Acad. Sci. U.S.A.">
        <title>Genome sequence of Picrophilus torridus and its implications for life around pH 0.</title>
        <authorList>
            <person name="Futterer O."/>
            <person name="Angelov A."/>
            <person name="Liesegang H."/>
            <person name="Gottschalk G."/>
            <person name="Schleper C."/>
            <person name="Schepers B."/>
            <person name="Dock C."/>
            <person name="Antranikian G."/>
            <person name="Liebl W."/>
        </authorList>
    </citation>
    <scope>NUCLEOTIDE SEQUENCE [LARGE SCALE GENOMIC DNA]</scope>
    <source>
        <strain evidence="11">ATCC 700027 / DSM 9790 / JCM 10055 / NBRC 100828</strain>
    </source>
</reference>
<dbReference type="Gene3D" id="3.100.10.20">
    <property type="entry name" value="CRISPR-associated endonuclease Cas1, N-terminal domain"/>
    <property type="match status" value="1"/>
</dbReference>